<evidence type="ECO:0000256" key="4">
    <source>
        <dbReference type="ARBA" id="ARBA00022448"/>
    </source>
</evidence>
<dbReference type="Proteomes" id="UP000266721">
    <property type="component" value="Unassembled WGS sequence"/>
</dbReference>
<dbReference type="EMBL" id="KV595115">
    <property type="protein sequence ID" value="OPL21106.1"/>
    <property type="molecule type" value="Genomic_DNA"/>
</dbReference>
<dbReference type="AlphaFoldDB" id="A0A3R5TS56"/>
<keyword evidence="9" id="KW-1185">Reference proteome</keyword>
<dbReference type="GO" id="GO:0017119">
    <property type="term" value="C:Golgi transport complex"/>
    <property type="evidence" value="ECO:0007669"/>
    <property type="project" value="InterPro"/>
</dbReference>
<dbReference type="SMR" id="A0A3R5TS56"/>
<evidence type="ECO:0000256" key="5">
    <source>
        <dbReference type="ARBA" id="ARBA00022927"/>
    </source>
</evidence>
<feature type="non-terminal residue" evidence="8">
    <location>
        <position position="328"/>
    </location>
</feature>
<name>A0A3R5TS56_MYTGA</name>
<evidence type="ECO:0000256" key="6">
    <source>
        <dbReference type="ARBA" id="ARBA00023034"/>
    </source>
</evidence>
<dbReference type="GO" id="GO:0015031">
    <property type="term" value="P:protein transport"/>
    <property type="evidence" value="ECO:0007669"/>
    <property type="project" value="UniProtKB-KW"/>
</dbReference>
<reference evidence="8 9" key="1">
    <citation type="journal article" date="2016" name="PLoS ONE">
        <title>A First Insight into the Genome of the Filter-Feeder Mussel Mytilus galloprovincialis.</title>
        <authorList>
            <person name="Murgarella M."/>
            <person name="Puiu D."/>
            <person name="Novoa B."/>
            <person name="Figueras A."/>
            <person name="Posada D."/>
            <person name="Canchaya C."/>
        </authorList>
    </citation>
    <scope>NUCLEOTIDE SEQUENCE [LARGE SCALE GENOMIC DNA]</scope>
    <source>
        <tissue evidence="8">Muscle</tissue>
    </source>
</reference>
<dbReference type="PANTHER" id="PTHR31658:SF0">
    <property type="entry name" value="CONSERVED OLIGOMERIC GOLGI COMPLEX SUBUNIT 1"/>
    <property type="match status" value="1"/>
</dbReference>
<keyword evidence="5" id="KW-0653">Protein transport</keyword>
<keyword evidence="7" id="KW-0472">Membrane</keyword>
<accession>A0A3R5TS56</accession>
<dbReference type="GO" id="GO:0006891">
    <property type="term" value="P:intra-Golgi vesicle-mediated transport"/>
    <property type="evidence" value="ECO:0007669"/>
    <property type="project" value="InterPro"/>
</dbReference>
<evidence type="ECO:0000313" key="8">
    <source>
        <dbReference type="EMBL" id="OPL21106.1"/>
    </source>
</evidence>
<proteinExistence type="inferred from homology"/>
<dbReference type="InterPro" id="IPR033370">
    <property type="entry name" value="COG1"/>
</dbReference>
<feature type="non-terminal residue" evidence="8">
    <location>
        <position position="1"/>
    </location>
</feature>
<comment type="subcellular location">
    <subcellularLocation>
        <location evidence="1">Golgi apparatus membrane</location>
        <topology evidence="1">Peripheral membrane protein</topology>
    </subcellularLocation>
</comment>
<evidence type="ECO:0000256" key="1">
    <source>
        <dbReference type="ARBA" id="ARBA00004395"/>
    </source>
</evidence>
<evidence type="ECO:0000313" key="9">
    <source>
        <dbReference type="Proteomes" id="UP000266721"/>
    </source>
</evidence>
<keyword evidence="4" id="KW-0813">Transport</keyword>
<gene>
    <name evidence="8" type="ORF">AM593_10524</name>
</gene>
<keyword evidence="6" id="KW-0333">Golgi apparatus</keyword>
<dbReference type="GO" id="GO:0000139">
    <property type="term" value="C:Golgi membrane"/>
    <property type="evidence" value="ECO:0007669"/>
    <property type="project" value="UniProtKB-SubCell"/>
</dbReference>
<organism evidence="8 9">
    <name type="scientific">Mytilus galloprovincialis</name>
    <name type="common">Mediterranean mussel</name>
    <dbReference type="NCBI Taxonomy" id="29158"/>
    <lineage>
        <taxon>Eukaryota</taxon>
        <taxon>Metazoa</taxon>
        <taxon>Spiralia</taxon>
        <taxon>Lophotrochozoa</taxon>
        <taxon>Mollusca</taxon>
        <taxon>Bivalvia</taxon>
        <taxon>Autobranchia</taxon>
        <taxon>Pteriomorphia</taxon>
        <taxon>Mytilida</taxon>
        <taxon>Mytiloidea</taxon>
        <taxon>Mytilidae</taxon>
        <taxon>Mytilinae</taxon>
        <taxon>Mytilus</taxon>
    </lineage>
</organism>
<evidence type="ECO:0000256" key="3">
    <source>
        <dbReference type="ARBA" id="ARBA00020978"/>
    </source>
</evidence>
<protein>
    <recommendedName>
        <fullName evidence="3">Conserved oligomeric Golgi complex subunit 1</fullName>
    </recommendedName>
</protein>
<evidence type="ECO:0000256" key="2">
    <source>
        <dbReference type="ARBA" id="ARBA00006653"/>
    </source>
</evidence>
<evidence type="ECO:0000256" key="7">
    <source>
        <dbReference type="ARBA" id="ARBA00023136"/>
    </source>
</evidence>
<comment type="similarity">
    <text evidence="2">Belongs to the COG1 family.</text>
</comment>
<dbReference type="PANTHER" id="PTHR31658">
    <property type="entry name" value="CONSERVED OLIGOMERIC GOLGI COMPLEX SUBUNIT 1"/>
    <property type="match status" value="1"/>
</dbReference>
<sequence>MEIIWVDHLSDVVLKEFRGGLVTDQNCHIVTNCTRWDEVDIQEETEDGKKIKSKISVPMQPSWYVQGLVFTLCQEINRVGGHAVTRSILQKLVNKVSDEMKDNYLEIIHNSKNPKTKGYVPLPQQRALQLLFDVRFVLSIFPRKEDSKENKLYQQRMHQIIEGLEEKIDPFDLDVFTPYIQSHLLKQAQRSAGPAEGLLPVWEFLAALKTHWWPSAVVLYGLVTNIDRLSMYGGGRTTSSQQEQHNVLPLTVCQNRFTLLPLSTQPSRSSLPQPVLKQPLQKVSMSRSSLPHPVLNQPLQKVSMTVLSLSQLSRSSLPQPVLKQTLQK</sequence>